<evidence type="ECO:0000256" key="7">
    <source>
        <dbReference type="ARBA" id="ARBA00023242"/>
    </source>
</evidence>
<organism evidence="10 11">
    <name type="scientific">Spirodela intermedia</name>
    <name type="common">Intermediate duckweed</name>
    <dbReference type="NCBI Taxonomy" id="51605"/>
    <lineage>
        <taxon>Eukaryota</taxon>
        <taxon>Viridiplantae</taxon>
        <taxon>Streptophyta</taxon>
        <taxon>Embryophyta</taxon>
        <taxon>Tracheophyta</taxon>
        <taxon>Spermatophyta</taxon>
        <taxon>Magnoliopsida</taxon>
        <taxon>Liliopsida</taxon>
        <taxon>Araceae</taxon>
        <taxon>Lemnoideae</taxon>
        <taxon>Spirodela</taxon>
    </lineage>
</organism>
<gene>
    <name evidence="10" type="ORF">SI8410_09012142</name>
</gene>
<feature type="domain" description="Myb-like" evidence="8">
    <location>
        <begin position="58"/>
        <end position="106"/>
    </location>
</feature>
<name>A0A7I8KWY8_SPIIN</name>
<dbReference type="InterPro" id="IPR001005">
    <property type="entry name" value="SANT/Myb"/>
</dbReference>
<dbReference type="PROSITE" id="PS51294">
    <property type="entry name" value="HTH_MYB"/>
    <property type="match status" value="2"/>
</dbReference>
<dbReference type="SMART" id="SM00717">
    <property type="entry name" value="SANT"/>
    <property type="match status" value="2"/>
</dbReference>
<feature type="domain" description="HTH myb-type" evidence="9">
    <location>
        <begin position="7"/>
        <end position="61"/>
    </location>
</feature>
<reference evidence="10" key="1">
    <citation type="submission" date="2020-02" db="EMBL/GenBank/DDBJ databases">
        <authorList>
            <person name="Scholz U."/>
            <person name="Mascher M."/>
            <person name="Fiebig A."/>
        </authorList>
    </citation>
    <scope>NUCLEOTIDE SEQUENCE</scope>
</reference>
<evidence type="ECO:0000259" key="9">
    <source>
        <dbReference type="PROSITE" id="PS51294"/>
    </source>
</evidence>
<dbReference type="Pfam" id="PF00249">
    <property type="entry name" value="Myb_DNA-binding"/>
    <property type="match status" value="2"/>
</dbReference>
<keyword evidence="5" id="KW-0010">Activator</keyword>
<evidence type="ECO:0000256" key="3">
    <source>
        <dbReference type="ARBA" id="ARBA00023015"/>
    </source>
</evidence>
<dbReference type="AlphaFoldDB" id="A0A7I8KWY8"/>
<keyword evidence="6" id="KW-0804">Transcription</keyword>
<comment type="subcellular location">
    <subcellularLocation>
        <location evidence="1">Nucleus</location>
    </subcellularLocation>
</comment>
<keyword evidence="2" id="KW-0677">Repeat</keyword>
<evidence type="ECO:0000313" key="11">
    <source>
        <dbReference type="Proteomes" id="UP000663760"/>
    </source>
</evidence>
<keyword evidence="4" id="KW-0238">DNA-binding</keyword>
<dbReference type="PROSITE" id="PS50090">
    <property type="entry name" value="MYB_LIKE"/>
    <property type="match status" value="2"/>
</dbReference>
<dbReference type="FunFam" id="1.10.10.60:FF:000218">
    <property type="entry name" value="Myb transcription factor"/>
    <property type="match status" value="1"/>
</dbReference>
<keyword evidence="7" id="KW-0539">Nucleus</keyword>
<dbReference type="GO" id="GO:0003677">
    <property type="term" value="F:DNA binding"/>
    <property type="evidence" value="ECO:0007669"/>
    <property type="project" value="UniProtKB-KW"/>
</dbReference>
<evidence type="ECO:0000259" key="8">
    <source>
        <dbReference type="PROSITE" id="PS50090"/>
    </source>
</evidence>
<evidence type="ECO:0000256" key="1">
    <source>
        <dbReference type="ARBA" id="ARBA00004123"/>
    </source>
</evidence>
<dbReference type="SUPFAM" id="SSF46689">
    <property type="entry name" value="Homeodomain-like"/>
    <property type="match status" value="1"/>
</dbReference>
<evidence type="ECO:0000313" key="10">
    <source>
        <dbReference type="EMBL" id="CAA7401464.1"/>
    </source>
</evidence>
<dbReference type="GO" id="GO:0005634">
    <property type="term" value="C:nucleus"/>
    <property type="evidence" value="ECO:0007669"/>
    <property type="project" value="UniProtKB-SubCell"/>
</dbReference>
<dbReference type="CDD" id="cd00167">
    <property type="entry name" value="SANT"/>
    <property type="match status" value="2"/>
</dbReference>
<protein>
    <submittedName>
        <fullName evidence="10">Uncharacterized protein</fullName>
    </submittedName>
</protein>
<keyword evidence="11" id="KW-1185">Reference proteome</keyword>
<dbReference type="Proteomes" id="UP000663760">
    <property type="component" value="Chromosome 9"/>
</dbReference>
<dbReference type="OrthoDB" id="785536at2759"/>
<proteinExistence type="predicted"/>
<dbReference type="EMBL" id="LR746272">
    <property type="protein sequence ID" value="CAA7401464.1"/>
    <property type="molecule type" value="Genomic_DNA"/>
</dbReference>
<evidence type="ECO:0000256" key="5">
    <source>
        <dbReference type="ARBA" id="ARBA00023159"/>
    </source>
</evidence>
<dbReference type="InterPro" id="IPR017930">
    <property type="entry name" value="Myb_dom"/>
</dbReference>
<evidence type="ECO:0000256" key="6">
    <source>
        <dbReference type="ARBA" id="ARBA00023163"/>
    </source>
</evidence>
<sequence>MENQVADVRKGAWTPEEDTLLQRCVLLYGEGQWHLIPVRAGLRRCRKSCRLRWLNYLKPSIKRGDFQEDEVDLIIRLHKLLGNRWSLIGGRIPGRTANDIKNYWNSCWSKKVGAQAKVARKINKRNTVGLAVERYKSCILGQARQTPRLARFTEAIGGCRHEIFRPRPRTLSEGPTCLPDIITCHKFLPRGQRFSSTDERSDNQQDLVAWTRLLLGDDEKHQRQWQQEEREKKDAIPFPAEEELLRCPPQADEDVEGGWWPLGWEDILLDANLKSGCCPG</sequence>
<feature type="domain" description="Myb-like" evidence="8">
    <location>
        <begin position="5"/>
        <end position="57"/>
    </location>
</feature>
<dbReference type="InterPro" id="IPR009057">
    <property type="entry name" value="Homeodomain-like_sf"/>
</dbReference>
<dbReference type="Gene3D" id="1.10.10.60">
    <property type="entry name" value="Homeodomain-like"/>
    <property type="match status" value="2"/>
</dbReference>
<accession>A0A7I8KWY8</accession>
<feature type="domain" description="HTH myb-type" evidence="9">
    <location>
        <begin position="62"/>
        <end position="112"/>
    </location>
</feature>
<dbReference type="PANTHER" id="PTHR47999:SF24">
    <property type="entry name" value="TRANSCRIPTION FACTOR MYB90"/>
    <property type="match status" value="1"/>
</dbReference>
<evidence type="ECO:0000256" key="4">
    <source>
        <dbReference type="ARBA" id="ARBA00023125"/>
    </source>
</evidence>
<dbReference type="PANTHER" id="PTHR47999">
    <property type="entry name" value="TRANSCRIPTION FACTOR MYB8-RELATED-RELATED"/>
    <property type="match status" value="1"/>
</dbReference>
<keyword evidence="3" id="KW-0805">Transcription regulation</keyword>
<evidence type="ECO:0000256" key="2">
    <source>
        <dbReference type="ARBA" id="ARBA00022737"/>
    </source>
</evidence>
<dbReference type="InterPro" id="IPR015495">
    <property type="entry name" value="Myb_TF_plants"/>
</dbReference>